<sequence>MKLLYKYSLIIASAFLLFSCDKETEDISKITYYCELDLKGDAVEFVSLGGAYTESGWVATENGEDITDKVAVSGAVNPQTPGVYNLVYSVNNSDGYPTSAVRKVIVYDTTPSVIATGLYHVDASSSRSALGGAAGSPATEFKTEPPITIYQTAPGKFYISDLFGGYYSIGRGYGAAYDISGIVAFDGTDFSLVSSNVTPWKDKHTAVRGTYNEETKTLVLQVDYSSFTFHLNIVENQ</sequence>
<keyword evidence="4" id="KW-1185">Reference proteome</keyword>
<evidence type="ECO:0000259" key="2">
    <source>
        <dbReference type="Pfam" id="PF16404"/>
    </source>
</evidence>
<gene>
    <name evidence="3" type="ORF">ACFO6W_12795</name>
</gene>
<proteinExistence type="predicted"/>
<organism evidence="3 4">
    <name type="scientific">Dysgonomonas termitidis</name>
    <dbReference type="NCBI Taxonomy" id="1516126"/>
    <lineage>
        <taxon>Bacteria</taxon>
        <taxon>Pseudomonadati</taxon>
        <taxon>Bacteroidota</taxon>
        <taxon>Bacteroidia</taxon>
        <taxon>Bacteroidales</taxon>
        <taxon>Dysgonomonadaceae</taxon>
        <taxon>Dysgonomonas</taxon>
    </lineage>
</organism>
<dbReference type="Proteomes" id="UP001596023">
    <property type="component" value="Unassembled WGS sequence"/>
</dbReference>
<feature type="domain" description="Pesticidal crystal protein Cry22Aa Ig-like" evidence="1">
    <location>
        <begin position="37"/>
        <end position="106"/>
    </location>
</feature>
<evidence type="ECO:0000313" key="4">
    <source>
        <dbReference type="Proteomes" id="UP001596023"/>
    </source>
</evidence>
<comment type="caution">
    <text evidence="3">The sequence shown here is derived from an EMBL/GenBank/DDBJ whole genome shotgun (WGS) entry which is preliminary data.</text>
</comment>
<feature type="domain" description="BT-2262-like C-terminal" evidence="2">
    <location>
        <begin position="115"/>
        <end position="231"/>
    </location>
</feature>
<evidence type="ECO:0000259" key="1">
    <source>
        <dbReference type="Pfam" id="PF16403"/>
    </source>
</evidence>
<dbReference type="InterPro" id="IPR013783">
    <property type="entry name" value="Ig-like_fold"/>
</dbReference>
<evidence type="ECO:0000313" key="3">
    <source>
        <dbReference type="EMBL" id="MFC4674574.1"/>
    </source>
</evidence>
<dbReference type="Pfam" id="PF16404">
    <property type="entry name" value="BT_2262-like_C"/>
    <property type="match status" value="1"/>
</dbReference>
<dbReference type="Gene3D" id="2.60.40.10">
    <property type="entry name" value="Immunoglobulins"/>
    <property type="match status" value="1"/>
</dbReference>
<reference evidence="4" key="1">
    <citation type="journal article" date="2019" name="Int. J. Syst. Evol. Microbiol.">
        <title>The Global Catalogue of Microorganisms (GCM) 10K type strain sequencing project: providing services to taxonomists for standard genome sequencing and annotation.</title>
        <authorList>
            <consortium name="The Broad Institute Genomics Platform"/>
            <consortium name="The Broad Institute Genome Sequencing Center for Infectious Disease"/>
            <person name="Wu L."/>
            <person name="Ma J."/>
        </authorList>
    </citation>
    <scope>NUCLEOTIDE SEQUENCE [LARGE SCALE GENOMIC DNA]</scope>
    <source>
        <strain evidence="4">CCUG 66188</strain>
    </source>
</reference>
<dbReference type="PROSITE" id="PS51257">
    <property type="entry name" value="PROKAR_LIPOPROTEIN"/>
    <property type="match status" value="1"/>
</dbReference>
<dbReference type="InterPro" id="IPR032180">
    <property type="entry name" value="BT_2262-like_C"/>
</dbReference>
<dbReference type="RefSeq" id="WP_379997000.1">
    <property type="nucleotide sequence ID" value="NZ_JBHSGN010000077.1"/>
</dbReference>
<dbReference type="Pfam" id="PF16403">
    <property type="entry name" value="Bact_surface_Ig-like"/>
    <property type="match status" value="1"/>
</dbReference>
<dbReference type="InterPro" id="IPR032179">
    <property type="entry name" value="Cry22Aa_Ig-like"/>
</dbReference>
<accession>A0ABV9KWG0</accession>
<name>A0ABV9KWG0_9BACT</name>
<dbReference type="EMBL" id="JBHSGN010000077">
    <property type="protein sequence ID" value="MFC4674574.1"/>
    <property type="molecule type" value="Genomic_DNA"/>
</dbReference>
<protein>
    <submittedName>
        <fullName evidence="3">BT_2262 family domain-containing protein</fullName>
    </submittedName>
</protein>